<dbReference type="OrthoDB" id="8602948at2"/>
<keyword evidence="3" id="KW-1185">Reference proteome</keyword>
<reference evidence="2 3" key="1">
    <citation type="journal article" date="2016" name="Int. J. Syst. Evol. Microbiol.">
        <title>Arsenicitalea aurantiaca gen. nov., sp. nov., a new member of the family Hyphomicrobiaceae, isolated from high-arsenic sediment.</title>
        <authorList>
            <person name="Mu Y."/>
            <person name="Zhou L."/>
            <person name="Zeng X.C."/>
            <person name="Liu L."/>
            <person name="Pan Y."/>
            <person name="Chen X."/>
            <person name="Wang J."/>
            <person name="Li S."/>
            <person name="Li W.J."/>
            <person name="Wang Y."/>
        </authorList>
    </citation>
    <scope>NUCLEOTIDE SEQUENCE [LARGE SCALE GENOMIC DNA]</scope>
    <source>
        <strain evidence="2 3">42-50</strain>
    </source>
</reference>
<protein>
    <submittedName>
        <fullName evidence="2">SH3 domain-containing protein</fullName>
    </submittedName>
</protein>
<dbReference type="Gene3D" id="2.30.30.40">
    <property type="entry name" value="SH3 Domains"/>
    <property type="match status" value="1"/>
</dbReference>
<evidence type="ECO:0000313" key="2">
    <source>
        <dbReference type="EMBL" id="RUT31317.1"/>
    </source>
</evidence>
<comment type="caution">
    <text evidence="2">The sequence shown here is derived from an EMBL/GenBank/DDBJ whole genome shotgun (WGS) entry which is preliminary data.</text>
</comment>
<organism evidence="2 3">
    <name type="scientific">Arsenicitalea aurantiaca</name>
    <dbReference type="NCBI Taxonomy" id="1783274"/>
    <lineage>
        <taxon>Bacteria</taxon>
        <taxon>Pseudomonadati</taxon>
        <taxon>Pseudomonadota</taxon>
        <taxon>Alphaproteobacteria</taxon>
        <taxon>Hyphomicrobiales</taxon>
        <taxon>Devosiaceae</taxon>
        <taxon>Arsenicitalea</taxon>
    </lineage>
</organism>
<evidence type="ECO:0000313" key="3">
    <source>
        <dbReference type="Proteomes" id="UP000281547"/>
    </source>
</evidence>
<accession>A0A433XB49</accession>
<dbReference type="RefSeq" id="WP_127188562.1">
    <property type="nucleotide sequence ID" value="NZ_RZNJ01000003.1"/>
</dbReference>
<dbReference type="InterPro" id="IPR003646">
    <property type="entry name" value="SH3-like_bac-type"/>
</dbReference>
<dbReference type="Pfam" id="PF08239">
    <property type="entry name" value="SH3_3"/>
    <property type="match status" value="1"/>
</dbReference>
<feature type="domain" description="SH3b" evidence="1">
    <location>
        <begin position="119"/>
        <end position="182"/>
    </location>
</feature>
<dbReference type="Proteomes" id="UP000281547">
    <property type="component" value="Unassembled WGS sequence"/>
</dbReference>
<gene>
    <name evidence="2" type="ORF">EMQ25_10725</name>
</gene>
<dbReference type="SMART" id="SM00287">
    <property type="entry name" value="SH3b"/>
    <property type="match status" value="1"/>
</dbReference>
<dbReference type="PROSITE" id="PS51781">
    <property type="entry name" value="SH3B"/>
    <property type="match status" value="1"/>
</dbReference>
<evidence type="ECO:0000259" key="1">
    <source>
        <dbReference type="PROSITE" id="PS51781"/>
    </source>
</evidence>
<proteinExistence type="predicted"/>
<dbReference type="EMBL" id="RZNJ01000003">
    <property type="protein sequence ID" value="RUT31317.1"/>
    <property type="molecule type" value="Genomic_DNA"/>
</dbReference>
<dbReference type="AlphaFoldDB" id="A0A433XB49"/>
<name>A0A433XB49_9HYPH</name>
<sequence>MQANAATRSIARYAGTIAATVIFTGAAFTMGGQMLVTAIGGAPGSAVASASSTPTETVAAFREIEPLSPSDPRAAAALAVSVAASGRPAGEAPSTIEGVVGLPGAPEALAPSAEDLAPREMRRVTASSLNVRAAPVSGSAVLGSVRRDTRLAVHEVNGRWVRVSDGAGVEGWVFDTYLAPADTEMAALDR</sequence>